<protein>
    <submittedName>
        <fullName evidence="1">Uncharacterized protein</fullName>
    </submittedName>
</protein>
<proteinExistence type="predicted"/>
<reference evidence="1 2" key="1">
    <citation type="submission" date="2024-10" db="EMBL/GenBank/DDBJ databases">
        <authorList>
            <person name="Kim D."/>
        </authorList>
    </citation>
    <scope>NUCLEOTIDE SEQUENCE [LARGE SCALE GENOMIC DNA]</scope>
    <source>
        <strain evidence="1">BH-2024</strain>
    </source>
</reference>
<name>A0ABD2L6N7_9BILA</name>
<dbReference type="EMBL" id="JBICBT010000528">
    <property type="protein sequence ID" value="KAL3110834.1"/>
    <property type="molecule type" value="Genomic_DNA"/>
</dbReference>
<accession>A0ABD2L6N7</accession>
<organism evidence="1 2">
    <name type="scientific">Heterodera trifolii</name>
    <dbReference type="NCBI Taxonomy" id="157864"/>
    <lineage>
        <taxon>Eukaryota</taxon>
        <taxon>Metazoa</taxon>
        <taxon>Ecdysozoa</taxon>
        <taxon>Nematoda</taxon>
        <taxon>Chromadorea</taxon>
        <taxon>Rhabditida</taxon>
        <taxon>Tylenchina</taxon>
        <taxon>Tylenchomorpha</taxon>
        <taxon>Tylenchoidea</taxon>
        <taxon>Heteroderidae</taxon>
        <taxon>Heteroderinae</taxon>
        <taxon>Heterodera</taxon>
    </lineage>
</organism>
<comment type="caution">
    <text evidence="1">The sequence shown here is derived from an EMBL/GenBank/DDBJ whole genome shotgun (WGS) entry which is preliminary data.</text>
</comment>
<dbReference type="Proteomes" id="UP001620626">
    <property type="component" value="Unassembled WGS sequence"/>
</dbReference>
<dbReference type="AlphaFoldDB" id="A0ABD2L6N7"/>
<sequence length="128" mass="14742">MNVVIMKVYSPNATARLIFNGKICMHWGNRRKKIAGRLQIIWLNEYNNAATIMPKSENLLYKIWVLVEDIEDPLDVINGTFGLPIPLRDQNLAEVTPANQSPPARRYPIQNRRPVDRLQIDPSRSSYV</sequence>
<gene>
    <name evidence="1" type="ORF">niasHT_014771</name>
</gene>
<evidence type="ECO:0000313" key="2">
    <source>
        <dbReference type="Proteomes" id="UP001620626"/>
    </source>
</evidence>
<evidence type="ECO:0000313" key="1">
    <source>
        <dbReference type="EMBL" id="KAL3110834.1"/>
    </source>
</evidence>
<keyword evidence="2" id="KW-1185">Reference proteome</keyword>